<evidence type="ECO:0000313" key="3">
    <source>
        <dbReference type="Proteomes" id="UP001642484"/>
    </source>
</evidence>
<dbReference type="Proteomes" id="UP001642484">
    <property type="component" value="Unassembled WGS sequence"/>
</dbReference>
<gene>
    <name evidence="1" type="ORF">CCMP2556_LOCUS17085</name>
    <name evidence="2" type="ORF">CCMP2556_LOCUS17110</name>
</gene>
<evidence type="ECO:0000313" key="2">
    <source>
        <dbReference type="EMBL" id="CAK9028450.1"/>
    </source>
</evidence>
<proteinExistence type="predicted"/>
<dbReference type="EMBL" id="CAXAMN010009358">
    <property type="protein sequence ID" value="CAK9028401.1"/>
    <property type="molecule type" value="Genomic_DNA"/>
</dbReference>
<protein>
    <submittedName>
        <fullName evidence="2">Uncharacterized protein</fullName>
    </submittedName>
</protein>
<reference evidence="2 3" key="1">
    <citation type="submission" date="2024-02" db="EMBL/GenBank/DDBJ databases">
        <authorList>
            <person name="Chen Y."/>
            <person name="Shah S."/>
            <person name="Dougan E. K."/>
            <person name="Thang M."/>
            <person name="Chan C."/>
        </authorList>
    </citation>
    <scope>NUCLEOTIDE SEQUENCE [LARGE SCALE GENOMIC DNA]</scope>
</reference>
<dbReference type="EMBL" id="CAXAMN010009369">
    <property type="protein sequence ID" value="CAK9028450.1"/>
    <property type="molecule type" value="Genomic_DNA"/>
</dbReference>
<sequence length="98" mass="10545">MLFAAMAVDVCAGPEGKEAPGRALVRVAGGLRSRNCSALTYVLRRPRLEDLNEDAQQNFQPKLLTFVLKTLVKAPDLEAATSLVPSPLKAKLEVTEPA</sequence>
<keyword evidence="3" id="KW-1185">Reference proteome</keyword>
<name>A0ABP0KNL3_9DINO</name>
<organism evidence="2 3">
    <name type="scientific">Durusdinium trenchii</name>
    <dbReference type="NCBI Taxonomy" id="1381693"/>
    <lineage>
        <taxon>Eukaryota</taxon>
        <taxon>Sar</taxon>
        <taxon>Alveolata</taxon>
        <taxon>Dinophyceae</taxon>
        <taxon>Suessiales</taxon>
        <taxon>Symbiodiniaceae</taxon>
        <taxon>Durusdinium</taxon>
    </lineage>
</organism>
<comment type="caution">
    <text evidence="2">The sequence shown here is derived from an EMBL/GenBank/DDBJ whole genome shotgun (WGS) entry which is preliminary data.</text>
</comment>
<evidence type="ECO:0000313" key="1">
    <source>
        <dbReference type="EMBL" id="CAK9028401.1"/>
    </source>
</evidence>
<accession>A0ABP0KNL3</accession>